<dbReference type="InterPro" id="IPR016570">
    <property type="entry name" value="UCP010361"/>
</dbReference>
<evidence type="ECO:0008006" key="5">
    <source>
        <dbReference type="Google" id="ProtNLM"/>
    </source>
</evidence>
<dbReference type="EMBL" id="JAQFWQ010000025">
    <property type="protein sequence ID" value="MDA2811181.1"/>
    <property type="molecule type" value="Genomic_DNA"/>
</dbReference>
<gene>
    <name evidence="3" type="ORF">O4J56_11095</name>
</gene>
<feature type="region of interest" description="Disordered" evidence="1">
    <location>
        <begin position="472"/>
        <end position="509"/>
    </location>
</feature>
<feature type="transmembrane region" description="Helical" evidence="2">
    <location>
        <begin position="361"/>
        <end position="391"/>
    </location>
</feature>
<feature type="region of interest" description="Disordered" evidence="1">
    <location>
        <begin position="1"/>
        <end position="24"/>
    </location>
</feature>
<reference evidence="3 4" key="1">
    <citation type="submission" date="2023-01" db="EMBL/GenBank/DDBJ databases">
        <title>Draft genome sequence of Nocardiopsis sp. RSe5-2 isolated from halophytes.</title>
        <authorList>
            <person name="Duangmal K."/>
            <person name="Chantavorakit T."/>
        </authorList>
    </citation>
    <scope>NUCLEOTIDE SEQUENCE [LARGE SCALE GENOMIC DNA]</scope>
    <source>
        <strain evidence="3 4">RSe5-2</strain>
    </source>
</reference>
<keyword evidence="2" id="KW-1133">Transmembrane helix</keyword>
<evidence type="ECO:0000313" key="4">
    <source>
        <dbReference type="Proteomes" id="UP001527866"/>
    </source>
</evidence>
<accession>A0ABT4U2J7</accession>
<feature type="transmembrane region" description="Helical" evidence="2">
    <location>
        <begin position="46"/>
        <end position="66"/>
    </location>
</feature>
<comment type="caution">
    <text evidence="3">The sequence shown here is derived from an EMBL/GenBank/DDBJ whole genome shotgun (WGS) entry which is preliminary data.</text>
</comment>
<feature type="transmembrane region" description="Helical" evidence="2">
    <location>
        <begin position="231"/>
        <end position="254"/>
    </location>
</feature>
<feature type="transmembrane region" description="Helical" evidence="2">
    <location>
        <begin position="397"/>
        <end position="416"/>
    </location>
</feature>
<keyword evidence="2" id="KW-0472">Membrane</keyword>
<proteinExistence type="predicted"/>
<keyword evidence="2" id="KW-0812">Transmembrane</keyword>
<dbReference type="Proteomes" id="UP001527866">
    <property type="component" value="Unassembled WGS sequence"/>
</dbReference>
<feature type="compositionally biased region" description="Gly residues" evidence="1">
    <location>
        <begin position="479"/>
        <end position="495"/>
    </location>
</feature>
<feature type="transmembrane region" description="Helical" evidence="2">
    <location>
        <begin position="200"/>
        <end position="219"/>
    </location>
</feature>
<evidence type="ECO:0000313" key="3">
    <source>
        <dbReference type="EMBL" id="MDA2811181.1"/>
    </source>
</evidence>
<sequence length="509" mass="51669">MTSTSGGAGHPSAGGGQATAAGTRRIPAGEAEQADGTAARGATGDAVPWAALAGLGALGAVLGYLAKYPCRFGGAWLDGGQYAAACYSDVFPLYYRDGLDQGLVPYIDKPVEYPVLTGGLMHLVARAVSGLPDTITRALAYFDVTALVMGVCLTATVLATGWLAGRGGVHPPEGAAFDRGRALLAGGATALVPAGVLTAYINWDHLAVALFTVGLALYARGGRWQWGGGALIGLAVAAKFYPFLVFGPILVLVLRRLLGRGGLAAGDLLRPLGGAAAAWAAVNAPVALAAPEGWATFFAFSRERGTDWGSVYYVLGGHGLVDSADHDLVNTFGTVGLAAACALIAVLGVAARRPPRLEQLLLLTVAAFLITNKVWSPQFVLWLIPLAVLAWPRNLGTWPPVAAFALWQAAEVGYFFGIWQHLLHTTAAAQGVEAGLAFGGYALLSLGRLTTLAVLCGVTVADITAAGRRAADPASGAAAGPGIGTGAESGGGPGRGPWTAPGEGGESAP</sequence>
<feature type="transmembrane region" description="Helical" evidence="2">
    <location>
        <begin position="328"/>
        <end position="349"/>
    </location>
</feature>
<evidence type="ECO:0000256" key="2">
    <source>
        <dbReference type="SAM" id="Phobius"/>
    </source>
</evidence>
<name>A0ABT4U2J7_9ACTN</name>
<dbReference type="RefSeq" id="WP_270685640.1">
    <property type="nucleotide sequence ID" value="NZ_JAQFWQ010000025.1"/>
</dbReference>
<feature type="transmembrane region" description="Helical" evidence="2">
    <location>
        <begin position="139"/>
        <end position="164"/>
    </location>
</feature>
<protein>
    <recommendedName>
        <fullName evidence="5">DUF2029 domain-containing protein</fullName>
    </recommendedName>
</protein>
<keyword evidence="4" id="KW-1185">Reference proteome</keyword>
<dbReference type="PIRSF" id="PIRSF010361">
    <property type="entry name" value="UCP010361"/>
    <property type="match status" value="1"/>
</dbReference>
<evidence type="ECO:0000256" key="1">
    <source>
        <dbReference type="SAM" id="MobiDB-lite"/>
    </source>
</evidence>
<organism evidence="3 4">
    <name type="scientific">Nocardiopsis endophytica</name>
    <dbReference type="NCBI Taxonomy" id="3018445"/>
    <lineage>
        <taxon>Bacteria</taxon>
        <taxon>Bacillati</taxon>
        <taxon>Actinomycetota</taxon>
        <taxon>Actinomycetes</taxon>
        <taxon>Streptosporangiales</taxon>
        <taxon>Nocardiopsidaceae</taxon>
        <taxon>Nocardiopsis</taxon>
    </lineage>
</organism>
<feature type="compositionally biased region" description="Gly residues" evidence="1">
    <location>
        <begin position="1"/>
        <end position="17"/>
    </location>
</feature>